<feature type="non-terminal residue" evidence="1">
    <location>
        <position position="40"/>
    </location>
</feature>
<organism evidence="1 2">
    <name type="scientific">Dentiscutata heterogama</name>
    <dbReference type="NCBI Taxonomy" id="1316150"/>
    <lineage>
        <taxon>Eukaryota</taxon>
        <taxon>Fungi</taxon>
        <taxon>Fungi incertae sedis</taxon>
        <taxon>Mucoromycota</taxon>
        <taxon>Glomeromycotina</taxon>
        <taxon>Glomeromycetes</taxon>
        <taxon>Diversisporales</taxon>
        <taxon>Gigasporaceae</taxon>
        <taxon>Dentiscutata</taxon>
    </lineage>
</organism>
<dbReference type="Proteomes" id="UP000789702">
    <property type="component" value="Unassembled WGS sequence"/>
</dbReference>
<sequence length="40" mass="4411">LLFANVTLLCLSFWASPDMNQHPGKRISATFGKYEAAPSK</sequence>
<protein>
    <submittedName>
        <fullName evidence="1">2342_t:CDS:1</fullName>
    </submittedName>
</protein>
<feature type="non-terminal residue" evidence="1">
    <location>
        <position position="1"/>
    </location>
</feature>
<evidence type="ECO:0000313" key="1">
    <source>
        <dbReference type="EMBL" id="CAG8664829.1"/>
    </source>
</evidence>
<reference evidence="1" key="1">
    <citation type="submission" date="2021-06" db="EMBL/GenBank/DDBJ databases">
        <authorList>
            <person name="Kallberg Y."/>
            <person name="Tangrot J."/>
            <person name="Rosling A."/>
        </authorList>
    </citation>
    <scope>NUCLEOTIDE SEQUENCE</scope>
    <source>
        <strain evidence="1">IL203A</strain>
    </source>
</reference>
<evidence type="ECO:0000313" key="2">
    <source>
        <dbReference type="Proteomes" id="UP000789702"/>
    </source>
</evidence>
<gene>
    <name evidence="1" type="ORF">DHETER_LOCUS9917</name>
</gene>
<keyword evidence="2" id="KW-1185">Reference proteome</keyword>
<proteinExistence type="predicted"/>
<name>A0ACA9NRT9_9GLOM</name>
<comment type="caution">
    <text evidence="1">The sequence shown here is derived from an EMBL/GenBank/DDBJ whole genome shotgun (WGS) entry which is preliminary data.</text>
</comment>
<dbReference type="EMBL" id="CAJVPU010018283">
    <property type="protein sequence ID" value="CAG8664829.1"/>
    <property type="molecule type" value="Genomic_DNA"/>
</dbReference>
<accession>A0ACA9NRT9</accession>